<dbReference type="Proteomes" id="UP000593758">
    <property type="component" value="Chromosome"/>
</dbReference>
<protein>
    <submittedName>
        <fullName evidence="2">Phosphotransferase</fullName>
    </submittedName>
</protein>
<name>A0A7M1T079_9MICO</name>
<evidence type="ECO:0000259" key="1">
    <source>
        <dbReference type="Pfam" id="PF01636"/>
    </source>
</evidence>
<dbReference type="InterPro" id="IPR011009">
    <property type="entry name" value="Kinase-like_dom_sf"/>
</dbReference>
<gene>
    <name evidence="2" type="ORF">IM660_08720</name>
</gene>
<dbReference type="PANTHER" id="PTHR21310:SF15">
    <property type="entry name" value="AMINOGLYCOSIDE PHOSPHOTRANSFERASE DOMAIN-CONTAINING PROTEIN"/>
    <property type="match status" value="1"/>
</dbReference>
<keyword evidence="2" id="KW-0808">Transferase</keyword>
<dbReference type="Gene3D" id="3.30.200.150">
    <property type="match status" value="1"/>
</dbReference>
<sequence length="293" mass="32823">MSPNLAQVRALLERRGFPTSSVQPLEGGAWSTAFAFDSGQDALILRLGGSTEDYEADAFIARLRPDGVPIPDVLAHGTIDSGPLTGTTYAISARVPGTALERVSRPQWSVLVPQLADILESLRHTPAPAGHRAQDWRDHLLQVGSYPWQEGWRERAVPAAVQLFDHGLDRLRTTCPVTVPVSLVHADWINRNVHVEDGRITGIFDWGCYRFGDHLYDLAWLEFWAPWHRNLDLPLLVRELESRWHSVGIAPLADPDRRRACLLHIGLDHIIYNILHGTTQSLLGTMNRLAHYL</sequence>
<dbReference type="InterPro" id="IPR002575">
    <property type="entry name" value="Aminoglycoside_PTrfase"/>
</dbReference>
<keyword evidence="3" id="KW-1185">Reference proteome</keyword>
<evidence type="ECO:0000313" key="3">
    <source>
        <dbReference type="Proteomes" id="UP000593758"/>
    </source>
</evidence>
<dbReference type="InterPro" id="IPR051678">
    <property type="entry name" value="AGP_Transferase"/>
</dbReference>
<evidence type="ECO:0000313" key="2">
    <source>
        <dbReference type="EMBL" id="QOR72293.1"/>
    </source>
</evidence>
<accession>A0A7M1T079</accession>
<dbReference type="Gene3D" id="3.90.1200.10">
    <property type="match status" value="1"/>
</dbReference>
<dbReference type="KEGG" id="halt:IM660_08720"/>
<feature type="domain" description="Aminoglycoside phosphotransferase" evidence="1">
    <location>
        <begin position="22"/>
        <end position="234"/>
    </location>
</feature>
<dbReference type="RefSeq" id="WP_193498933.1">
    <property type="nucleotide sequence ID" value="NZ_CP063169.1"/>
</dbReference>
<dbReference type="GO" id="GO:0016740">
    <property type="term" value="F:transferase activity"/>
    <property type="evidence" value="ECO:0007669"/>
    <property type="project" value="UniProtKB-KW"/>
</dbReference>
<dbReference type="SUPFAM" id="SSF56112">
    <property type="entry name" value="Protein kinase-like (PK-like)"/>
    <property type="match status" value="1"/>
</dbReference>
<dbReference type="Pfam" id="PF01636">
    <property type="entry name" value="APH"/>
    <property type="match status" value="1"/>
</dbReference>
<dbReference type="EMBL" id="CP063169">
    <property type="protein sequence ID" value="QOR72293.1"/>
    <property type="molecule type" value="Genomic_DNA"/>
</dbReference>
<dbReference type="PANTHER" id="PTHR21310">
    <property type="entry name" value="AMINOGLYCOSIDE PHOSPHOTRANSFERASE-RELATED-RELATED"/>
    <property type="match status" value="1"/>
</dbReference>
<organism evidence="2 3">
    <name type="scientific">Ruania alkalisoli</name>
    <dbReference type="NCBI Taxonomy" id="2779775"/>
    <lineage>
        <taxon>Bacteria</taxon>
        <taxon>Bacillati</taxon>
        <taxon>Actinomycetota</taxon>
        <taxon>Actinomycetes</taxon>
        <taxon>Micrococcales</taxon>
        <taxon>Ruaniaceae</taxon>
        <taxon>Ruania</taxon>
    </lineage>
</organism>
<proteinExistence type="predicted"/>
<reference evidence="2 3" key="1">
    <citation type="submission" date="2020-10" db="EMBL/GenBank/DDBJ databases">
        <title>Haloactinobacterium sp. RN3S43, a bacterium isolated from saline soil.</title>
        <authorList>
            <person name="Sun J.-Q."/>
        </authorList>
    </citation>
    <scope>NUCLEOTIDE SEQUENCE [LARGE SCALE GENOMIC DNA]</scope>
    <source>
        <strain evidence="2 3">RN3S43</strain>
    </source>
</reference>
<dbReference type="AlphaFoldDB" id="A0A7M1T079"/>